<evidence type="ECO:0000259" key="1">
    <source>
        <dbReference type="Pfam" id="PF17846"/>
    </source>
</evidence>
<dbReference type="Pfam" id="PF17846">
    <property type="entry name" value="XRN_M"/>
    <property type="match status" value="1"/>
</dbReference>
<comment type="caution">
    <text evidence="2">The sequence shown here is derived from an EMBL/GenBank/DDBJ whole genome shotgun (WGS) entry which is preliminary data.</text>
</comment>
<dbReference type="InterPro" id="IPR027073">
    <property type="entry name" value="5_3_exoribonuclease"/>
</dbReference>
<accession>A0AB34G9N8</accession>
<dbReference type="Gene3D" id="2.170.260.40">
    <property type="match status" value="1"/>
</dbReference>
<organism evidence="2 3">
    <name type="scientific">Eschrichtius robustus</name>
    <name type="common">California gray whale</name>
    <name type="synonym">Eschrichtius gibbosus</name>
    <dbReference type="NCBI Taxonomy" id="9764"/>
    <lineage>
        <taxon>Eukaryota</taxon>
        <taxon>Metazoa</taxon>
        <taxon>Chordata</taxon>
        <taxon>Craniata</taxon>
        <taxon>Vertebrata</taxon>
        <taxon>Euteleostomi</taxon>
        <taxon>Mammalia</taxon>
        <taxon>Eutheria</taxon>
        <taxon>Laurasiatheria</taxon>
        <taxon>Artiodactyla</taxon>
        <taxon>Whippomorpha</taxon>
        <taxon>Cetacea</taxon>
        <taxon>Mysticeti</taxon>
        <taxon>Eschrichtiidae</taxon>
        <taxon>Eschrichtius</taxon>
    </lineage>
</organism>
<reference evidence="2 3" key="1">
    <citation type="submission" date="2022-11" db="EMBL/GenBank/DDBJ databases">
        <title>Whole genome sequence of Eschrichtius robustus ER-17-0199.</title>
        <authorList>
            <person name="Bruniche-Olsen A."/>
            <person name="Black A.N."/>
            <person name="Fields C.J."/>
            <person name="Walden K."/>
            <person name="Dewoody J.A."/>
        </authorList>
    </citation>
    <scope>NUCLEOTIDE SEQUENCE [LARGE SCALE GENOMIC DNA]</scope>
    <source>
        <strain evidence="2">ER-17-0199</strain>
        <tissue evidence="2">Blubber</tissue>
    </source>
</reference>
<proteinExistence type="predicted"/>
<keyword evidence="3" id="KW-1185">Reference proteome</keyword>
<dbReference type="GO" id="GO:0003723">
    <property type="term" value="F:RNA binding"/>
    <property type="evidence" value="ECO:0007669"/>
    <property type="project" value="TreeGrafter"/>
</dbReference>
<dbReference type="GO" id="GO:0005634">
    <property type="term" value="C:nucleus"/>
    <property type="evidence" value="ECO:0007669"/>
    <property type="project" value="TreeGrafter"/>
</dbReference>
<name>A0AB34G9N8_ESCRO</name>
<dbReference type="GO" id="GO:0000956">
    <property type="term" value="P:nuclear-transcribed mRNA catabolic process"/>
    <property type="evidence" value="ECO:0007669"/>
    <property type="project" value="TreeGrafter"/>
</dbReference>
<dbReference type="Proteomes" id="UP001159641">
    <property type="component" value="Unassembled WGS sequence"/>
</dbReference>
<dbReference type="GO" id="GO:0004534">
    <property type="term" value="F:5'-3' RNA exonuclease activity"/>
    <property type="evidence" value="ECO:0007669"/>
    <property type="project" value="TreeGrafter"/>
</dbReference>
<gene>
    <name evidence="2" type="ORF">J1605_001331</name>
</gene>
<evidence type="ECO:0000313" key="3">
    <source>
        <dbReference type="Proteomes" id="UP001159641"/>
    </source>
</evidence>
<dbReference type="InterPro" id="IPR047007">
    <property type="entry name" value="XRN1_D1_sf"/>
</dbReference>
<dbReference type="EMBL" id="JAIQCJ010002624">
    <property type="protein sequence ID" value="KAJ8775611.1"/>
    <property type="molecule type" value="Genomic_DNA"/>
</dbReference>
<dbReference type="PANTHER" id="PTHR12341:SF7">
    <property type="entry name" value="5'-3' EXORIBONUCLEASE 1"/>
    <property type="match status" value="1"/>
</dbReference>
<dbReference type="AlphaFoldDB" id="A0AB34G9N8"/>
<dbReference type="InterPro" id="IPR041412">
    <property type="entry name" value="Xrn1_helical"/>
</dbReference>
<sequence>MRSPRTTMKSSPHSPHLVLFYRFYPYHYAPFLSDIRNISTLKIHFELGKPFKPFEQLLAVLPAASKNLLPTCYQSVENIASSVLGKSLFVNWPHLEEARVVGVSDGETK</sequence>
<evidence type="ECO:0000313" key="2">
    <source>
        <dbReference type="EMBL" id="KAJ8775611.1"/>
    </source>
</evidence>
<dbReference type="PANTHER" id="PTHR12341">
    <property type="entry name" value="5'-&gt;3' EXORIBONUCLEASE"/>
    <property type="match status" value="1"/>
</dbReference>
<feature type="domain" description="Xrn1 helical" evidence="1">
    <location>
        <begin position="23"/>
        <end position="76"/>
    </location>
</feature>
<protein>
    <recommendedName>
        <fullName evidence="1">Xrn1 helical domain-containing protein</fullName>
    </recommendedName>
</protein>
<dbReference type="GO" id="GO:0016075">
    <property type="term" value="P:rRNA catabolic process"/>
    <property type="evidence" value="ECO:0007669"/>
    <property type="project" value="TreeGrafter"/>
</dbReference>